<feature type="transmembrane region" description="Helical" evidence="8">
    <location>
        <begin position="20"/>
        <end position="40"/>
    </location>
</feature>
<comment type="cofactor">
    <cofactor evidence="1 6">
        <name>heme</name>
        <dbReference type="ChEBI" id="CHEBI:30413"/>
    </cofactor>
</comment>
<evidence type="ECO:0000313" key="9">
    <source>
        <dbReference type="EMBL" id="SPO34809.1"/>
    </source>
</evidence>
<comment type="similarity">
    <text evidence="2 7">Belongs to the cytochrome P450 family.</text>
</comment>
<dbReference type="InterPro" id="IPR001128">
    <property type="entry name" value="Cyt_P450"/>
</dbReference>
<protein>
    <submittedName>
        <fullName evidence="9">Related to Benzoate 4-monooxygenase</fullName>
    </submittedName>
</protein>
<accession>A0A5C3EUM3</accession>
<evidence type="ECO:0000256" key="3">
    <source>
        <dbReference type="ARBA" id="ARBA00022723"/>
    </source>
</evidence>
<proteinExistence type="inferred from homology"/>
<dbReference type="Pfam" id="PF00067">
    <property type="entry name" value="p450"/>
    <property type="match status" value="1"/>
</dbReference>
<evidence type="ECO:0000256" key="7">
    <source>
        <dbReference type="RuleBase" id="RU000461"/>
    </source>
</evidence>
<keyword evidence="4 7" id="KW-0560">Oxidoreductase</keyword>
<dbReference type="Gene3D" id="1.10.630.10">
    <property type="entry name" value="Cytochrome P450"/>
    <property type="match status" value="1"/>
</dbReference>
<keyword evidence="8" id="KW-1133">Transmembrane helix</keyword>
<dbReference type="GO" id="GO:0016705">
    <property type="term" value="F:oxidoreductase activity, acting on paired donors, with incorporation or reduction of molecular oxygen"/>
    <property type="evidence" value="ECO:0007669"/>
    <property type="project" value="InterPro"/>
</dbReference>
<dbReference type="InterPro" id="IPR036396">
    <property type="entry name" value="Cyt_P450_sf"/>
</dbReference>
<keyword evidence="3 6" id="KW-0479">Metal-binding</keyword>
<dbReference type="PANTHER" id="PTHR24305">
    <property type="entry name" value="CYTOCHROME P450"/>
    <property type="match status" value="1"/>
</dbReference>
<dbReference type="PROSITE" id="PS00086">
    <property type="entry name" value="CYTOCHROME_P450"/>
    <property type="match status" value="1"/>
</dbReference>
<evidence type="ECO:0000256" key="6">
    <source>
        <dbReference type="PIRSR" id="PIRSR602401-1"/>
    </source>
</evidence>
<organism evidence="9 10">
    <name type="scientific">Pseudozyma flocculosa</name>
    <dbReference type="NCBI Taxonomy" id="84751"/>
    <lineage>
        <taxon>Eukaryota</taxon>
        <taxon>Fungi</taxon>
        <taxon>Dikarya</taxon>
        <taxon>Basidiomycota</taxon>
        <taxon>Ustilaginomycotina</taxon>
        <taxon>Ustilaginomycetes</taxon>
        <taxon>Ustilaginales</taxon>
        <taxon>Ustilaginaceae</taxon>
        <taxon>Pseudozyma</taxon>
    </lineage>
</organism>
<dbReference type="InterPro" id="IPR017972">
    <property type="entry name" value="Cyt_P450_CS"/>
</dbReference>
<keyword evidence="5 6" id="KW-0408">Iron</keyword>
<dbReference type="PANTHER" id="PTHR24305:SF166">
    <property type="entry name" value="CYTOCHROME P450 12A4, MITOCHONDRIAL-RELATED"/>
    <property type="match status" value="1"/>
</dbReference>
<dbReference type="CDD" id="cd11060">
    <property type="entry name" value="CYP57A1-like"/>
    <property type="match status" value="1"/>
</dbReference>
<evidence type="ECO:0000256" key="8">
    <source>
        <dbReference type="SAM" id="Phobius"/>
    </source>
</evidence>
<keyword evidence="7 9" id="KW-0503">Monooxygenase</keyword>
<dbReference type="InterPro" id="IPR050121">
    <property type="entry name" value="Cytochrome_P450_monoxygenase"/>
</dbReference>
<evidence type="ECO:0000256" key="1">
    <source>
        <dbReference type="ARBA" id="ARBA00001971"/>
    </source>
</evidence>
<dbReference type="PRINTS" id="PR00463">
    <property type="entry name" value="EP450I"/>
</dbReference>
<dbReference type="InterPro" id="IPR002401">
    <property type="entry name" value="Cyt_P450_E_grp-I"/>
</dbReference>
<dbReference type="OrthoDB" id="1470350at2759"/>
<keyword evidence="8" id="KW-0812">Transmembrane</keyword>
<dbReference type="AlphaFoldDB" id="A0A5C3EUM3"/>
<dbReference type="EMBL" id="OOIP01000001">
    <property type="protein sequence ID" value="SPO34809.1"/>
    <property type="molecule type" value="Genomic_DNA"/>
</dbReference>
<dbReference type="Proteomes" id="UP000323386">
    <property type="component" value="Unassembled WGS sequence"/>
</dbReference>
<dbReference type="PRINTS" id="PR00385">
    <property type="entry name" value="P450"/>
</dbReference>
<gene>
    <name evidence="9" type="ORF">PSFLO_00280</name>
</gene>
<evidence type="ECO:0000256" key="2">
    <source>
        <dbReference type="ARBA" id="ARBA00010617"/>
    </source>
</evidence>
<evidence type="ECO:0000313" key="10">
    <source>
        <dbReference type="Proteomes" id="UP000323386"/>
    </source>
</evidence>
<keyword evidence="6 7" id="KW-0349">Heme</keyword>
<sequence length="524" mass="57917">MAVEVSSPVSALAASLPWPLRVLLPLLVALVGYCAYSYFLHPLARYPGPLSARLGLPIWRFHHCWTRDYAFALHAEHKRHGPVVRIGPNHLSFSDPEAIACIYSASGGLSSKFVKTAFYRAFQVFKDSPSIFSERNPEVHAKRKRAIAPAYSIGALGQLEEYVELVADQLVDRIATDATPKGGPIKLDRYFSCLAMDVIGEIAFGESFGLLHGDINDAQRSHFFAGVLNLSQWGAIAGCLPWISHLILKAMPRITGEPGGWVIGAATKSRIDKRYEDERTGLSSARPDMLSKFMAAKHPDSRKQYSQREVLFTATSVIAAGADTTSTTLSIFFGYLAAHPECYAKLQAEVDAAWQDGTLTSPIKYKEAVELPYLQACLKEVLRLHPPISMDLPRCVPPGGAMIAGRFIPEGTTVGMSPYVVHHNPDAFGQDCDAFRPERWIDATDDEKKRMDRYNLTFGGGSRTCIGKNISLMEVSKIVPELVTRFSFKVPGYKALEKGKVPFERKSAWFLEAHDLVLEVTPRS</sequence>
<evidence type="ECO:0000256" key="4">
    <source>
        <dbReference type="ARBA" id="ARBA00023002"/>
    </source>
</evidence>
<evidence type="ECO:0000256" key="5">
    <source>
        <dbReference type="ARBA" id="ARBA00023004"/>
    </source>
</evidence>
<name>A0A5C3EUM3_9BASI</name>
<keyword evidence="10" id="KW-1185">Reference proteome</keyword>
<dbReference type="GO" id="GO:0004497">
    <property type="term" value="F:monooxygenase activity"/>
    <property type="evidence" value="ECO:0007669"/>
    <property type="project" value="UniProtKB-KW"/>
</dbReference>
<dbReference type="SUPFAM" id="SSF48264">
    <property type="entry name" value="Cytochrome P450"/>
    <property type="match status" value="1"/>
</dbReference>
<dbReference type="GO" id="GO:0005506">
    <property type="term" value="F:iron ion binding"/>
    <property type="evidence" value="ECO:0007669"/>
    <property type="project" value="InterPro"/>
</dbReference>
<keyword evidence="8" id="KW-0472">Membrane</keyword>
<feature type="binding site" description="axial binding residue" evidence="6">
    <location>
        <position position="465"/>
    </location>
    <ligand>
        <name>heme</name>
        <dbReference type="ChEBI" id="CHEBI:30413"/>
    </ligand>
    <ligandPart>
        <name>Fe</name>
        <dbReference type="ChEBI" id="CHEBI:18248"/>
    </ligandPart>
</feature>
<reference evidence="9 10" key="1">
    <citation type="submission" date="2018-03" db="EMBL/GenBank/DDBJ databases">
        <authorList>
            <person name="Guldener U."/>
        </authorList>
    </citation>
    <scope>NUCLEOTIDE SEQUENCE [LARGE SCALE GENOMIC DNA]</scope>
    <source>
        <strain evidence="9 10">DAOM196992</strain>
    </source>
</reference>
<dbReference type="GO" id="GO:0020037">
    <property type="term" value="F:heme binding"/>
    <property type="evidence" value="ECO:0007669"/>
    <property type="project" value="InterPro"/>
</dbReference>